<dbReference type="Proteomes" id="UP001292571">
    <property type="component" value="Unassembled WGS sequence"/>
</dbReference>
<organism evidence="1 2">
    <name type="scientific">Pseudomonas spirodelae</name>
    <dbReference type="NCBI Taxonomy" id="3101751"/>
    <lineage>
        <taxon>Bacteria</taxon>
        <taxon>Pseudomonadati</taxon>
        <taxon>Pseudomonadota</taxon>
        <taxon>Gammaproteobacteria</taxon>
        <taxon>Pseudomonadales</taxon>
        <taxon>Pseudomonadaceae</taxon>
        <taxon>Pseudomonas</taxon>
    </lineage>
</organism>
<name>A0ABU5P8X5_9PSED</name>
<dbReference type="EMBL" id="JAYEET010000034">
    <property type="protein sequence ID" value="MEA1606131.1"/>
    <property type="molecule type" value="Genomic_DNA"/>
</dbReference>
<accession>A0ABU5P8X5</accession>
<evidence type="ECO:0000313" key="2">
    <source>
        <dbReference type="Proteomes" id="UP001292571"/>
    </source>
</evidence>
<protein>
    <recommendedName>
        <fullName evidence="3">DUF3806 domain-containing protein</fullName>
    </recommendedName>
</protein>
<comment type="caution">
    <text evidence="1">The sequence shown here is derived from an EMBL/GenBank/DDBJ whole genome shotgun (WGS) entry which is preliminary data.</text>
</comment>
<sequence length="118" mass="13530">MNTPMQSNAQTLADYRSTMQEVAEAYLQRHWDEHLDEGQLFERTCQYLVANEVPLFMAQRLVYLAMSTLTPPRVTVGVDWANHGDRTAVVLIDSRDGIHHVINRRLLPERFLAHAAAQ</sequence>
<proteinExistence type="predicted"/>
<dbReference type="RefSeq" id="WP_322949099.1">
    <property type="nucleotide sequence ID" value="NZ_JAYEET010000034.1"/>
</dbReference>
<keyword evidence="2" id="KW-1185">Reference proteome</keyword>
<gene>
    <name evidence="1" type="ORF">SOP97_09940</name>
</gene>
<evidence type="ECO:0008006" key="3">
    <source>
        <dbReference type="Google" id="ProtNLM"/>
    </source>
</evidence>
<reference evidence="1 2" key="1">
    <citation type="submission" date="2023-12" db="EMBL/GenBank/DDBJ databases">
        <title>Pseudomonas sp. T5W1.</title>
        <authorList>
            <person name="Maltman C."/>
        </authorList>
    </citation>
    <scope>NUCLEOTIDE SEQUENCE [LARGE SCALE GENOMIC DNA]</scope>
    <source>
        <strain evidence="1 2">T5W1</strain>
    </source>
</reference>
<evidence type="ECO:0000313" key="1">
    <source>
        <dbReference type="EMBL" id="MEA1606131.1"/>
    </source>
</evidence>